<dbReference type="GO" id="GO:0008483">
    <property type="term" value="F:transaminase activity"/>
    <property type="evidence" value="ECO:0007669"/>
    <property type="project" value="UniProtKB-KW"/>
</dbReference>
<dbReference type="InterPro" id="IPR051446">
    <property type="entry name" value="HTH_trans_reg/aminotransferase"/>
</dbReference>
<dbReference type="Gene3D" id="3.40.640.10">
    <property type="entry name" value="Type I PLP-dependent aspartate aminotransferase-like (Major domain)"/>
    <property type="match status" value="1"/>
</dbReference>
<accession>A0A9D2BMA8</accession>
<evidence type="ECO:0000256" key="4">
    <source>
        <dbReference type="ARBA" id="ARBA00023125"/>
    </source>
</evidence>
<dbReference type="AlphaFoldDB" id="A0A9D2BMA8"/>
<dbReference type="PANTHER" id="PTHR46577">
    <property type="entry name" value="HTH-TYPE TRANSCRIPTIONAL REGULATORY PROTEIN GABR"/>
    <property type="match status" value="1"/>
</dbReference>
<dbReference type="InterPro" id="IPR036390">
    <property type="entry name" value="WH_DNA-bd_sf"/>
</dbReference>
<reference evidence="7" key="2">
    <citation type="submission" date="2021-04" db="EMBL/GenBank/DDBJ databases">
        <authorList>
            <person name="Gilroy R."/>
        </authorList>
    </citation>
    <scope>NUCLEOTIDE SEQUENCE</scope>
    <source>
        <strain evidence="7">ChiGjej1B1-14440</strain>
    </source>
</reference>
<keyword evidence="7" id="KW-0808">Transferase</keyword>
<name>A0A9D2BMA8_9FIRM</name>
<keyword evidence="7" id="KW-0032">Aminotransferase</keyword>
<gene>
    <name evidence="7" type="ORF">H9980_00355</name>
</gene>
<dbReference type="InterPro" id="IPR036388">
    <property type="entry name" value="WH-like_DNA-bd_sf"/>
</dbReference>
<evidence type="ECO:0000256" key="2">
    <source>
        <dbReference type="ARBA" id="ARBA00022898"/>
    </source>
</evidence>
<organism evidence="7 8">
    <name type="scientific">Candidatus Erysipelatoclostridium merdavium</name>
    <dbReference type="NCBI Taxonomy" id="2838566"/>
    <lineage>
        <taxon>Bacteria</taxon>
        <taxon>Bacillati</taxon>
        <taxon>Bacillota</taxon>
        <taxon>Erysipelotrichia</taxon>
        <taxon>Erysipelotrichales</taxon>
        <taxon>Erysipelotrichales incertae sedis</taxon>
    </lineage>
</organism>
<keyword evidence="5" id="KW-0804">Transcription</keyword>
<proteinExistence type="inferred from homology"/>
<dbReference type="Pfam" id="PF00392">
    <property type="entry name" value="GntR"/>
    <property type="match status" value="1"/>
</dbReference>
<dbReference type="SUPFAM" id="SSF46785">
    <property type="entry name" value="Winged helix' DNA-binding domain"/>
    <property type="match status" value="1"/>
</dbReference>
<comment type="caution">
    <text evidence="7">The sequence shown here is derived from an EMBL/GenBank/DDBJ whole genome shotgun (WGS) entry which is preliminary data.</text>
</comment>
<reference evidence="7" key="1">
    <citation type="journal article" date="2021" name="PeerJ">
        <title>Extensive microbial diversity within the chicken gut microbiome revealed by metagenomics and culture.</title>
        <authorList>
            <person name="Gilroy R."/>
            <person name="Ravi A."/>
            <person name="Getino M."/>
            <person name="Pursley I."/>
            <person name="Horton D.L."/>
            <person name="Alikhan N.F."/>
            <person name="Baker D."/>
            <person name="Gharbi K."/>
            <person name="Hall N."/>
            <person name="Watson M."/>
            <person name="Adriaenssens E.M."/>
            <person name="Foster-Nyarko E."/>
            <person name="Jarju S."/>
            <person name="Secka A."/>
            <person name="Antonio M."/>
            <person name="Oren A."/>
            <person name="Chaudhuri R.R."/>
            <person name="La Ragione R."/>
            <person name="Hildebrand F."/>
            <person name="Pallen M.J."/>
        </authorList>
    </citation>
    <scope>NUCLEOTIDE SEQUENCE</scope>
    <source>
        <strain evidence="7">ChiGjej1B1-14440</strain>
    </source>
</reference>
<evidence type="ECO:0000256" key="1">
    <source>
        <dbReference type="ARBA" id="ARBA00005384"/>
    </source>
</evidence>
<dbReference type="InterPro" id="IPR000524">
    <property type="entry name" value="Tscrpt_reg_HTH_GntR"/>
</dbReference>
<dbReference type="PROSITE" id="PS50949">
    <property type="entry name" value="HTH_GNTR"/>
    <property type="match status" value="1"/>
</dbReference>
<keyword evidence="3" id="KW-0805">Transcription regulation</keyword>
<dbReference type="InterPro" id="IPR015424">
    <property type="entry name" value="PyrdxlP-dep_Trfase"/>
</dbReference>
<dbReference type="EMBL" id="DXET01000011">
    <property type="protein sequence ID" value="HIX80414.1"/>
    <property type="molecule type" value="Genomic_DNA"/>
</dbReference>
<dbReference type="GO" id="GO:0003677">
    <property type="term" value="F:DNA binding"/>
    <property type="evidence" value="ECO:0007669"/>
    <property type="project" value="UniProtKB-KW"/>
</dbReference>
<keyword evidence="2" id="KW-0663">Pyridoxal phosphate</keyword>
<dbReference type="SUPFAM" id="SSF53383">
    <property type="entry name" value="PLP-dependent transferases"/>
    <property type="match status" value="1"/>
</dbReference>
<evidence type="ECO:0000313" key="7">
    <source>
        <dbReference type="EMBL" id="HIX80414.1"/>
    </source>
</evidence>
<evidence type="ECO:0000313" key="8">
    <source>
        <dbReference type="Proteomes" id="UP000886724"/>
    </source>
</evidence>
<dbReference type="CDD" id="cd07377">
    <property type="entry name" value="WHTH_GntR"/>
    <property type="match status" value="1"/>
</dbReference>
<dbReference type="SMART" id="SM00345">
    <property type="entry name" value="HTH_GNTR"/>
    <property type="match status" value="1"/>
</dbReference>
<comment type="similarity">
    <text evidence="1">In the C-terminal section; belongs to the class-I pyridoxal-phosphate-dependent aminotransferase family.</text>
</comment>
<keyword evidence="4" id="KW-0238">DNA-binding</keyword>
<protein>
    <submittedName>
        <fullName evidence="7">PLP-dependent aminotransferase family protein</fullName>
    </submittedName>
</protein>
<sequence length="440" mass="50997">MKDYKYLQVYQTIIDDIENGYLKYQEKIPSIRQMAKRLDVSRTTVESAYLQLLVEGYIFAKEKVGYFVDVQYQNQSKKTVKAENSLALDNHTYRYDFSGRLVDNESFNLDIWKKYIKKALNQTDDLMCYGDPLGEKALRAALQQYCHEFRGLSRPVDHYIIGAGFQILLYHICSLFKKDNLVGIEEGGFKQAEAVFHDCHMQVVKLPVDDQGITIEGLQQTNLKLLYLNSSSGGYHGHPIKQQRRLEIINYARANNVYIIEDDHNGELKFNSKPIDAMSKLDNDRIFYIGSFSKLLLPSIRISYMVLPNNLVSDFLLKVNDYHQTASKLEQLALAMYIEDGQLARHLKRLRKHYRFKGNHLLNELKKAFPNHHFELYETALKITMAIEDDLIDYYIETAKRNNINVTKNSSNQLALSFSGILESDIDEAVSLLKKIWSKK</sequence>
<evidence type="ECO:0000256" key="3">
    <source>
        <dbReference type="ARBA" id="ARBA00023015"/>
    </source>
</evidence>
<dbReference type="PANTHER" id="PTHR46577:SF1">
    <property type="entry name" value="HTH-TYPE TRANSCRIPTIONAL REGULATORY PROTEIN GABR"/>
    <property type="match status" value="1"/>
</dbReference>
<dbReference type="Gene3D" id="1.10.10.10">
    <property type="entry name" value="Winged helix-like DNA-binding domain superfamily/Winged helix DNA-binding domain"/>
    <property type="match status" value="1"/>
</dbReference>
<evidence type="ECO:0000259" key="6">
    <source>
        <dbReference type="PROSITE" id="PS50949"/>
    </source>
</evidence>
<feature type="domain" description="HTH gntR-type" evidence="6">
    <location>
        <begin position="3"/>
        <end position="71"/>
    </location>
</feature>
<dbReference type="Proteomes" id="UP000886724">
    <property type="component" value="Unassembled WGS sequence"/>
</dbReference>
<dbReference type="CDD" id="cd00609">
    <property type="entry name" value="AAT_like"/>
    <property type="match status" value="1"/>
</dbReference>
<dbReference type="GO" id="GO:0003700">
    <property type="term" value="F:DNA-binding transcription factor activity"/>
    <property type="evidence" value="ECO:0007669"/>
    <property type="project" value="InterPro"/>
</dbReference>
<dbReference type="InterPro" id="IPR015421">
    <property type="entry name" value="PyrdxlP-dep_Trfase_major"/>
</dbReference>
<dbReference type="PRINTS" id="PR00035">
    <property type="entry name" value="HTHGNTR"/>
</dbReference>
<evidence type="ECO:0000256" key="5">
    <source>
        <dbReference type="ARBA" id="ARBA00023163"/>
    </source>
</evidence>